<keyword evidence="5 6" id="KW-0472">Membrane</keyword>
<gene>
    <name evidence="7" type="ORF">D1O30_20075</name>
</gene>
<evidence type="ECO:0000256" key="3">
    <source>
        <dbReference type="ARBA" id="ARBA00022692"/>
    </source>
</evidence>
<evidence type="ECO:0000313" key="7">
    <source>
        <dbReference type="EMBL" id="RNJ48126.1"/>
    </source>
</evidence>
<comment type="subcellular location">
    <subcellularLocation>
        <location evidence="1">Membrane</location>
        <topology evidence="1">Multi-pass membrane protein</topology>
    </subcellularLocation>
</comment>
<keyword evidence="4 6" id="KW-1133">Transmembrane helix</keyword>
<keyword evidence="3 6" id="KW-0812">Transmembrane</keyword>
<feature type="transmembrane region" description="Helical" evidence="6">
    <location>
        <begin position="36"/>
        <end position="61"/>
    </location>
</feature>
<dbReference type="OrthoDB" id="8113547at2"/>
<dbReference type="Pfam" id="PF01594">
    <property type="entry name" value="AI-2E_transport"/>
    <property type="match status" value="1"/>
</dbReference>
<evidence type="ECO:0000256" key="5">
    <source>
        <dbReference type="ARBA" id="ARBA00023136"/>
    </source>
</evidence>
<dbReference type="Proteomes" id="UP000268623">
    <property type="component" value="Unassembled WGS sequence"/>
</dbReference>
<comment type="caution">
    <text evidence="7">The sequence shown here is derived from an EMBL/GenBank/DDBJ whole genome shotgun (WGS) entry which is preliminary data.</text>
</comment>
<dbReference type="EMBL" id="QWDD01000003">
    <property type="protein sequence ID" value="RNJ48126.1"/>
    <property type="molecule type" value="Genomic_DNA"/>
</dbReference>
<proteinExistence type="inferred from homology"/>
<evidence type="ECO:0000256" key="1">
    <source>
        <dbReference type="ARBA" id="ARBA00004141"/>
    </source>
</evidence>
<accession>A0A3M9XK53</accession>
<reference evidence="7 8" key="1">
    <citation type="submission" date="2018-08" db="EMBL/GenBank/DDBJ databases">
        <title>Genome sequence of Methylocystis hirsuta CSC1, a methanotroph able to accumulate PHAs.</title>
        <authorList>
            <person name="Bordel S."/>
            <person name="Rodriguez E."/>
            <person name="Gancedo J."/>
            <person name="Munoz R."/>
        </authorList>
    </citation>
    <scope>NUCLEOTIDE SEQUENCE [LARGE SCALE GENOMIC DNA]</scope>
    <source>
        <strain evidence="7 8">CSC1</strain>
    </source>
</reference>
<evidence type="ECO:0000313" key="8">
    <source>
        <dbReference type="Proteomes" id="UP000268623"/>
    </source>
</evidence>
<organism evidence="7 8">
    <name type="scientific">Methylocystis hirsuta</name>
    <dbReference type="NCBI Taxonomy" id="369798"/>
    <lineage>
        <taxon>Bacteria</taxon>
        <taxon>Pseudomonadati</taxon>
        <taxon>Pseudomonadota</taxon>
        <taxon>Alphaproteobacteria</taxon>
        <taxon>Hyphomicrobiales</taxon>
        <taxon>Methylocystaceae</taxon>
        <taxon>Methylocystis</taxon>
    </lineage>
</organism>
<evidence type="ECO:0000256" key="2">
    <source>
        <dbReference type="ARBA" id="ARBA00009773"/>
    </source>
</evidence>
<protein>
    <submittedName>
        <fullName evidence="7">AI-2E family transporter</fullName>
    </submittedName>
</protein>
<name>A0A3M9XK53_9HYPH</name>
<dbReference type="InterPro" id="IPR002549">
    <property type="entry name" value="AI-2E-like"/>
</dbReference>
<evidence type="ECO:0000256" key="6">
    <source>
        <dbReference type="SAM" id="Phobius"/>
    </source>
</evidence>
<dbReference type="GO" id="GO:0016020">
    <property type="term" value="C:membrane"/>
    <property type="evidence" value="ECO:0007669"/>
    <property type="project" value="UniProtKB-SubCell"/>
</dbReference>
<comment type="similarity">
    <text evidence="2">Belongs to the autoinducer-2 exporter (AI-2E) (TC 2.A.86) family.</text>
</comment>
<evidence type="ECO:0000256" key="4">
    <source>
        <dbReference type="ARBA" id="ARBA00022989"/>
    </source>
</evidence>
<keyword evidence="8" id="KW-1185">Reference proteome</keyword>
<dbReference type="AlphaFoldDB" id="A0A3M9XK53"/>
<sequence length="256" mass="27671">MPPQFRGVIGLSLLQSIVAGVGMTWAAVPGASLLALTVLVLGIIQLGPLVIVAPVIIWGCANLGDWSCVSHTICRLIVNFMDNFLKPCLLSRSLTNPTMAIFIGVIGGGHAHGVAGLFGAQLSSLWHGISQAHGYATARRLTDRIRCRNGPHPELGGGVVVPRMMVKRGSGLTPGPKHRRTEDNHGTLCRDRRVFGTLERLHCGCEGEDRERDESPERSRCAHRFFQGASHSGGADRARSRTAVTMATRRIDRGRF</sequence>